<dbReference type="SMART" id="SM00355">
    <property type="entry name" value="ZnF_C2H2"/>
    <property type="match status" value="4"/>
</dbReference>
<dbReference type="PROSITE" id="PS50157">
    <property type="entry name" value="ZINC_FINGER_C2H2_2"/>
    <property type="match status" value="3"/>
</dbReference>
<dbReference type="STRING" id="1047168.A0A0F4GD30"/>
<dbReference type="Gene3D" id="3.30.160.60">
    <property type="entry name" value="Classic Zinc Finger"/>
    <property type="match status" value="2"/>
</dbReference>
<keyword evidence="1" id="KW-0479">Metal-binding</keyword>
<keyword evidence="3 6" id="KW-0863">Zinc-finger</keyword>
<gene>
    <name evidence="9" type="ORF">TI39_contig4219g00011</name>
</gene>
<dbReference type="Proteomes" id="UP000033647">
    <property type="component" value="Unassembled WGS sequence"/>
</dbReference>
<comment type="caution">
    <text evidence="9">The sequence shown here is derived from an EMBL/GenBank/DDBJ whole genome shotgun (WGS) entry which is preliminary data.</text>
</comment>
<feature type="compositionally biased region" description="Polar residues" evidence="7">
    <location>
        <begin position="169"/>
        <end position="183"/>
    </location>
</feature>
<feature type="compositionally biased region" description="Low complexity" evidence="7">
    <location>
        <begin position="184"/>
        <end position="201"/>
    </location>
</feature>
<feature type="domain" description="C2H2-type" evidence="8">
    <location>
        <begin position="74"/>
        <end position="101"/>
    </location>
</feature>
<name>A0A0F4GD30_9PEZI</name>
<dbReference type="PROSITE" id="PS50088">
    <property type="entry name" value="ANK_REPEAT"/>
    <property type="match status" value="1"/>
</dbReference>
<feature type="repeat" description="ANK" evidence="5">
    <location>
        <begin position="665"/>
        <end position="693"/>
    </location>
</feature>
<dbReference type="PANTHER" id="PTHR24409">
    <property type="entry name" value="ZINC FINGER PROTEIN 142"/>
    <property type="match status" value="1"/>
</dbReference>
<reference evidence="9 10" key="1">
    <citation type="submission" date="2015-03" db="EMBL/GenBank/DDBJ databases">
        <title>RNA-seq based gene annotation and comparative genomics of four Zymoseptoria species reveal species-specific pathogenicity related genes and transposable element activity.</title>
        <authorList>
            <person name="Grandaubert J."/>
            <person name="Bhattacharyya A."/>
            <person name="Stukenbrock E.H."/>
        </authorList>
    </citation>
    <scope>NUCLEOTIDE SEQUENCE [LARGE SCALE GENOMIC DNA]</scope>
    <source>
        <strain evidence="9 10">Zb18110</strain>
    </source>
</reference>
<evidence type="ECO:0000256" key="5">
    <source>
        <dbReference type="PROSITE-ProRule" id="PRU00023"/>
    </source>
</evidence>
<dbReference type="InterPro" id="IPR036236">
    <property type="entry name" value="Znf_C2H2_sf"/>
</dbReference>
<feature type="domain" description="C2H2-type" evidence="8">
    <location>
        <begin position="110"/>
        <end position="138"/>
    </location>
</feature>
<evidence type="ECO:0000313" key="10">
    <source>
        <dbReference type="Proteomes" id="UP000033647"/>
    </source>
</evidence>
<feature type="region of interest" description="Disordered" evidence="7">
    <location>
        <begin position="537"/>
        <end position="557"/>
    </location>
</feature>
<sequence>MEFSGWPMSHAMMQHQPQQFTPQGALGHVLAAVPEEEFSLRETDQRKGSLRVDECDEEADYDVMRPAKRPRTNFECQDCGTSYTEKRALARHRHTDQHRKKLGLPLNKKHACSVCGKLFGRGHDMKRHLNEQHPESAEQKSPPSVNGGEHASSSSENGSEKAMSLDGSARSSSMRSCRTALTTPSLGTDSRSGSSSSLPTSLKDDTTPPAQFRFADNYDMYRSGAVRRVRTMENLTSRANFSPVPSIRAEDIKEPEVQEPSTVAPMALDIPLLRPSCSMGDMAPRSEGASSRLSDYSIENSVRCMPAEDSLPDLVPFLPPSSTSKFQSSAFEGRTSMHFKVDSWRHKTCMMCGIAFEDDPEELLQHLRRHLDIFRGEYRCEECNIGFTHEEDLLHHQDASARGHCGFNFQHSEPCTGHHPYSTLAWTATLPDSDCFRLCTKLRHWEQSQLQAYLAEINDLIASRKSHQIDRWSVGALMRGSRNSFRSLAISVNTYASAPCDVATDSKRYDIGGLQARLRQMSLKNASTSMKNIIRKQRSSSSLRSDVGDHHSPAVTTSSVTMDKPLYRAILRNDLPRAAKILETTDSSQHTAIQNAPGTLTASALWGRTYVNRYMTDHTLIKDSAGRCEVCGVHGTIPERGSTKVKLLLRHGADPSEPGGLCGFPLNTAAWMGKPEIVKSLLRRGARVDSLGNGPGTPLCTAAAQGDIAGCLAVVKLLLAYRADVHTVGPEGRALEVALKRREMLQEKSRGDHSPREDLSARFACVDEVIRILEQAEAQKPPPLVSTLYCRDAHMRDAPPGSGTGVVLHKSWGLGAGFS</sequence>
<dbReference type="AlphaFoldDB" id="A0A0F4GD30"/>
<protein>
    <recommendedName>
        <fullName evidence="8">C2H2-type domain-containing protein</fullName>
    </recommendedName>
</protein>
<dbReference type="SUPFAM" id="SSF57667">
    <property type="entry name" value="beta-beta-alpha zinc fingers"/>
    <property type="match status" value="1"/>
</dbReference>
<evidence type="ECO:0000313" key="9">
    <source>
        <dbReference type="EMBL" id="KJX94090.1"/>
    </source>
</evidence>
<keyword evidence="4" id="KW-0862">Zinc</keyword>
<evidence type="ECO:0000256" key="2">
    <source>
        <dbReference type="ARBA" id="ARBA00022737"/>
    </source>
</evidence>
<dbReference type="InterPro" id="IPR036770">
    <property type="entry name" value="Ankyrin_rpt-contain_sf"/>
</dbReference>
<dbReference type="InterPro" id="IPR013087">
    <property type="entry name" value="Znf_C2H2_type"/>
</dbReference>
<proteinExistence type="predicted"/>
<keyword evidence="5" id="KW-0040">ANK repeat</keyword>
<evidence type="ECO:0000256" key="4">
    <source>
        <dbReference type="ARBA" id="ARBA00022833"/>
    </source>
</evidence>
<accession>A0A0F4GD30</accession>
<dbReference type="PROSITE" id="PS00028">
    <property type="entry name" value="ZINC_FINGER_C2H2_1"/>
    <property type="match status" value="2"/>
</dbReference>
<dbReference type="EMBL" id="LAFY01004178">
    <property type="protein sequence ID" value="KJX94090.1"/>
    <property type="molecule type" value="Genomic_DNA"/>
</dbReference>
<evidence type="ECO:0000259" key="8">
    <source>
        <dbReference type="PROSITE" id="PS50157"/>
    </source>
</evidence>
<dbReference type="GO" id="GO:0008270">
    <property type="term" value="F:zinc ion binding"/>
    <property type="evidence" value="ECO:0007669"/>
    <property type="project" value="UniProtKB-KW"/>
</dbReference>
<keyword evidence="2" id="KW-0677">Repeat</keyword>
<dbReference type="InterPro" id="IPR002110">
    <property type="entry name" value="Ankyrin_rpt"/>
</dbReference>
<feature type="region of interest" description="Disordered" evidence="7">
    <location>
        <begin position="131"/>
        <end position="210"/>
    </location>
</feature>
<keyword evidence="10" id="KW-1185">Reference proteome</keyword>
<evidence type="ECO:0000256" key="1">
    <source>
        <dbReference type="ARBA" id="ARBA00022723"/>
    </source>
</evidence>
<dbReference type="SUPFAM" id="SSF48403">
    <property type="entry name" value="Ankyrin repeat"/>
    <property type="match status" value="1"/>
</dbReference>
<organism evidence="9 10">
    <name type="scientific">Zymoseptoria brevis</name>
    <dbReference type="NCBI Taxonomy" id="1047168"/>
    <lineage>
        <taxon>Eukaryota</taxon>
        <taxon>Fungi</taxon>
        <taxon>Dikarya</taxon>
        <taxon>Ascomycota</taxon>
        <taxon>Pezizomycotina</taxon>
        <taxon>Dothideomycetes</taxon>
        <taxon>Dothideomycetidae</taxon>
        <taxon>Mycosphaerellales</taxon>
        <taxon>Mycosphaerellaceae</taxon>
        <taxon>Zymoseptoria</taxon>
    </lineage>
</organism>
<dbReference type="Pfam" id="PF00096">
    <property type="entry name" value="zf-C2H2"/>
    <property type="match status" value="1"/>
</dbReference>
<evidence type="ECO:0000256" key="7">
    <source>
        <dbReference type="SAM" id="MobiDB-lite"/>
    </source>
</evidence>
<feature type="domain" description="C2H2-type" evidence="8">
    <location>
        <begin position="378"/>
        <end position="409"/>
    </location>
</feature>
<dbReference type="Gene3D" id="1.25.40.20">
    <property type="entry name" value="Ankyrin repeat-containing domain"/>
    <property type="match status" value="1"/>
</dbReference>
<evidence type="ECO:0000256" key="6">
    <source>
        <dbReference type="PROSITE-ProRule" id="PRU00042"/>
    </source>
</evidence>
<dbReference type="OrthoDB" id="4772757at2759"/>
<evidence type="ECO:0000256" key="3">
    <source>
        <dbReference type="ARBA" id="ARBA00022771"/>
    </source>
</evidence>